<evidence type="ECO:0000313" key="1">
    <source>
        <dbReference type="EMBL" id="ESA11942.1"/>
    </source>
</evidence>
<proteinExistence type="predicted"/>
<organism evidence="1">
    <name type="scientific">Rhizophagus irregularis (strain DAOM 181602 / DAOM 197198 / MUCL 43194)</name>
    <name type="common">Arbuscular mycorrhizal fungus</name>
    <name type="synonym">Glomus intraradices</name>
    <dbReference type="NCBI Taxonomy" id="747089"/>
    <lineage>
        <taxon>Eukaryota</taxon>
        <taxon>Fungi</taxon>
        <taxon>Fungi incertae sedis</taxon>
        <taxon>Mucoromycota</taxon>
        <taxon>Glomeromycotina</taxon>
        <taxon>Glomeromycetes</taxon>
        <taxon>Glomerales</taxon>
        <taxon>Glomeraceae</taxon>
        <taxon>Rhizophagus</taxon>
    </lineage>
</organism>
<protein>
    <submittedName>
        <fullName evidence="1">Uncharacterized protein</fullName>
    </submittedName>
</protein>
<dbReference type="HOGENOM" id="CLU_2655718_0_0_1"/>
<dbReference type="VEuPathDB" id="FungiDB:RhiirFUN_007848"/>
<dbReference type="AlphaFoldDB" id="U9TWY6"/>
<dbReference type="EMBL" id="KI285444">
    <property type="protein sequence ID" value="ESA11942.1"/>
    <property type="molecule type" value="Genomic_DNA"/>
</dbReference>
<accession>U9TWY6</accession>
<sequence>MDSMVKEQCRRRHDDGTEGRETDKVVSCRNGKFSELLRRKWFVQEHQLSNHNEVIHAYNYVGKEQAKRIADSHHPP</sequence>
<reference evidence="1" key="1">
    <citation type="submission" date="2013-07" db="EMBL/GenBank/DDBJ databases">
        <title>The genome of an arbuscular mycorrhizal fungus provides insights into the evolution of the oldest plant symbiosis.</title>
        <authorList>
            <consortium name="DOE Joint Genome Institute"/>
            <person name="Tisserant E."/>
            <person name="Malbreil M."/>
            <person name="Kuo A."/>
            <person name="Kohler A."/>
            <person name="Symeonidi A."/>
            <person name="Balestrini R."/>
            <person name="Charron P."/>
            <person name="Duensing N."/>
            <person name="Frei-dit-Frey N."/>
            <person name="Gianinazzi-Pearson V."/>
            <person name="Gilbert B."/>
            <person name="Handa Y."/>
            <person name="Hijri M."/>
            <person name="Kaul R."/>
            <person name="Kawaguchi M."/>
            <person name="Krajinski F."/>
            <person name="Lammers P."/>
            <person name="Lapierre D."/>
            <person name="Masclaux F.G."/>
            <person name="Murat C."/>
            <person name="Morin E."/>
            <person name="Ndikumana S."/>
            <person name="Pagni M."/>
            <person name="Petitpierre D."/>
            <person name="Requena N."/>
            <person name="Rosikiewicz P."/>
            <person name="Riley R."/>
            <person name="Saito K."/>
            <person name="San Clemente H."/>
            <person name="Shapiro H."/>
            <person name="van Tuinen D."/>
            <person name="Becard G."/>
            <person name="Bonfante P."/>
            <person name="Paszkowski U."/>
            <person name="Shachar-Hill Y."/>
            <person name="Young J.P."/>
            <person name="Sanders I.R."/>
            <person name="Henrissat B."/>
            <person name="Rensing S.A."/>
            <person name="Grigoriev I.V."/>
            <person name="Corradi N."/>
            <person name="Roux C."/>
            <person name="Martin F."/>
        </authorList>
    </citation>
    <scope>NUCLEOTIDE SEQUENCE</scope>
    <source>
        <strain evidence="1">DAOM 197198</strain>
    </source>
</reference>
<gene>
    <name evidence="1" type="ORF">GLOINDRAFT_3081</name>
</gene>
<name>U9TWY6_RHIID</name>